<gene>
    <name evidence="2" type="ORF">LCGC14_0185510</name>
</gene>
<sequence>MLHHYARYAGTGVMILLVAIALLAARWLQ</sequence>
<name>A0A0F9UNQ3_9ZZZZ</name>
<comment type="caution">
    <text evidence="2">The sequence shown here is derived from an EMBL/GenBank/DDBJ whole genome shotgun (WGS) entry which is preliminary data.</text>
</comment>
<evidence type="ECO:0000256" key="1">
    <source>
        <dbReference type="SAM" id="Phobius"/>
    </source>
</evidence>
<accession>A0A0F9UNQ3</accession>
<dbReference type="AlphaFoldDB" id="A0A0F9UNQ3"/>
<protein>
    <submittedName>
        <fullName evidence="2">Uncharacterized protein</fullName>
    </submittedName>
</protein>
<keyword evidence="1" id="KW-1133">Transmembrane helix</keyword>
<keyword evidence="1" id="KW-0472">Membrane</keyword>
<organism evidence="2">
    <name type="scientific">marine sediment metagenome</name>
    <dbReference type="NCBI Taxonomy" id="412755"/>
    <lineage>
        <taxon>unclassified sequences</taxon>
        <taxon>metagenomes</taxon>
        <taxon>ecological metagenomes</taxon>
    </lineage>
</organism>
<evidence type="ECO:0000313" key="2">
    <source>
        <dbReference type="EMBL" id="KKN94735.1"/>
    </source>
</evidence>
<reference evidence="2" key="1">
    <citation type="journal article" date="2015" name="Nature">
        <title>Complex archaea that bridge the gap between prokaryotes and eukaryotes.</title>
        <authorList>
            <person name="Spang A."/>
            <person name="Saw J.H."/>
            <person name="Jorgensen S.L."/>
            <person name="Zaremba-Niedzwiedzka K."/>
            <person name="Martijn J."/>
            <person name="Lind A.E."/>
            <person name="van Eijk R."/>
            <person name="Schleper C."/>
            <person name="Guy L."/>
            <person name="Ettema T.J."/>
        </authorList>
    </citation>
    <scope>NUCLEOTIDE SEQUENCE</scope>
</reference>
<keyword evidence="1" id="KW-0812">Transmembrane</keyword>
<proteinExistence type="predicted"/>
<feature type="transmembrane region" description="Helical" evidence="1">
    <location>
        <begin position="6"/>
        <end position="28"/>
    </location>
</feature>
<dbReference type="EMBL" id="LAZR01000076">
    <property type="protein sequence ID" value="KKN94735.1"/>
    <property type="molecule type" value="Genomic_DNA"/>
</dbReference>